<feature type="region of interest" description="Disordered" evidence="5">
    <location>
        <begin position="540"/>
        <end position="560"/>
    </location>
</feature>
<keyword evidence="3" id="KW-0862">Zinc</keyword>
<evidence type="ECO:0000256" key="1">
    <source>
        <dbReference type="ARBA" id="ARBA00022723"/>
    </source>
</evidence>
<organism evidence="8 9">
    <name type="scientific">Musa balbisiana</name>
    <name type="common">Banana</name>
    <dbReference type="NCBI Taxonomy" id="52838"/>
    <lineage>
        <taxon>Eukaryota</taxon>
        <taxon>Viridiplantae</taxon>
        <taxon>Streptophyta</taxon>
        <taxon>Embryophyta</taxon>
        <taxon>Tracheophyta</taxon>
        <taxon>Spermatophyta</taxon>
        <taxon>Magnoliopsida</taxon>
        <taxon>Liliopsida</taxon>
        <taxon>Zingiberales</taxon>
        <taxon>Musaceae</taxon>
        <taxon>Musa</taxon>
    </lineage>
</organism>
<dbReference type="Pfam" id="PF13519">
    <property type="entry name" value="VWA_2"/>
    <property type="match status" value="1"/>
</dbReference>
<dbReference type="STRING" id="52838.A0A4S8JTE1"/>
<dbReference type="Pfam" id="PF00097">
    <property type="entry name" value="zf-C3HC4"/>
    <property type="match status" value="1"/>
</dbReference>
<evidence type="ECO:0000313" key="9">
    <source>
        <dbReference type="Proteomes" id="UP000317650"/>
    </source>
</evidence>
<feature type="compositionally biased region" description="Polar residues" evidence="5">
    <location>
        <begin position="64"/>
        <end position="75"/>
    </location>
</feature>
<dbReference type="EMBL" id="PYDT01000003">
    <property type="protein sequence ID" value="THU65424.1"/>
    <property type="molecule type" value="Genomic_DNA"/>
</dbReference>
<dbReference type="PROSITE" id="PS50234">
    <property type="entry name" value="VWFA"/>
    <property type="match status" value="1"/>
</dbReference>
<evidence type="ECO:0000256" key="3">
    <source>
        <dbReference type="ARBA" id="ARBA00022833"/>
    </source>
</evidence>
<dbReference type="Pfam" id="PF25243">
    <property type="entry name" value="WAV3_C"/>
    <property type="match status" value="1"/>
</dbReference>
<reference evidence="8 9" key="1">
    <citation type="journal article" date="2019" name="Nat. Plants">
        <title>Genome sequencing of Musa balbisiana reveals subgenome evolution and function divergence in polyploid bananas.</title>
        <authorList>
            <person name="Yao X."/>
        </authorList>
    </citation>
    <scope>NUCLEOTIDE SEQUENCE [LARGE SCALE GENOMIC DNA]</scope>
    <source>
        <strain evidence="9">cv. DH-PKW</strain>
        <tissue evidence="8">Leaves</tissue>
    </source>
</reference>
<evidence type="ECO:0000256" key="5">
    <source>
        <dbReference type="SAM" id="MobiDB-lite"/>
    </source>
</evidence>
<dbReference type="Proteomes" id="UP000317650">
    <property type="component" value="Chromosome 5"/>
</dbReference>
<proteinExistence type="predicted"/>
<evidence type="ECO:0000313" key="8">
    <source>
        <dbReference type="EMBL" id="THU65424.1"/>
    </source>
</evidence>
<dbReference type="InterPro" id="IPR002035">
    <property type="entry name" value="VWF_A"/>
</dbReference>
<evidence type="ECO:0008006" key="10">
    <source>
        <dbReference type="Google" id="ProtNLM"/>
    </source>
</evidence>
<protein>
    <recommendedName>
        <fullName evidence="10">RING-type domain-containing protein</fullName>
    </recommendedName>
</protein>
<dbReference type="InterPro" id="IPR036465">
    <property type="entry name" value="vWFA_dom_sf"/>
</dbReference>
<accession>A0A4S8JTE1</accession>
<keyword evidence="1" id="KW-0479">Metal-binding</keyword>
<evidence type="ECO:0000256" key="2">
    <source>
        <dbReference type="ARBA" id="ARBA00022771"/>
    </source>
</evidence>
<feature type="region of interest" description="Disordered" evidence="5">
    <location>
        <begin position="256"/>
        <end position="318"/>
    </location>
</feature>
<dbReference type="InterPro" id="IPR057427">
    <property type="entry name" value="WAV3_C"/>
</dbReference>
<dbReference type="SUPFAM" id="SSF57850">
    <property type="entry name" value="RING/U-box"/>
    <property type="match status" value="1"/>
</dbReference>
<dbReference type="InterPro" id="IPR051266">
    <property type="entry name" value="CLCR"/>
</dbReference>
<name>A0A4S8JTE1_MUSBA</name>
<dbReference type="PANTHER" id="PTHR10579">
    <property type="entry name" value="CALCIUM-ACTIVATED CHLORIDE CHANNEL REGULATOR"/>
    <property type="match status" value="1"/>
</dbReference>
<feature type="compositionally biased region" description="Polar residues" evidence="5">
    <location>
        <begin position="206"/>
        <end position="217"/>
    </location>
</feature>
<feature type="region of interest" description="Disordered" evidence="5">
    <location>
        <begin position="476"/>
        <end position="522"/>
    </location>
</feature>
<dbReference type="SMART" id="SM00184">
    <property type="entry name" value="RING"/>
    <property type="match status" value="1"/>
</dbReference>
<dbReference type="Gene3D" id="3.40.50.410">
    <property type="entry name" value="von Willebrand factor, type A domain"/>
    <property type="match status" value="1"/>
</dbReference>
<dbReference type="SUPFAM" id="SSF53300">
    <property type="entry name" value="vWA-like"/>
    <property type="match status" value="1"/>
</dbReference>
<evidence type="ECO:0000259" key="6">
    <source>
        <dbReference type="PROSITE" id="PS50089"/>
    </source>
</evidence>
<dbReference type="SMART" id="SM00327">
    <property type="entry name" value="VWA"/>
    <property type="match status" value="1"/>
</dbReference>
<feature type="region of interest" description="Disordered" evidence="5">
    <location>
        <begin position="770"/>
        <end position="807"/>
    </location>
</feature>
<feature type="domain" description="VWFA" evidence="7">
    <location>
        <begin position="366"/>
        <end position="487"/>
    </location>
</feature>
<dbReference type="InterPro" id="IPR018957">
    <property type="entry name" value="Znf_C3HC4_RING-type"/>
</dbReference>
<evidence type="ECO:0000256" key="4">
    <source>
        <dbReference type="PROSITE-ProRule" id="PRU00175"/>
    </source>
</evidence>
<dbReference type="Gene3D" id="3.30.40.10">
    <property type="entry name" value="Zinc/RING finger domain, C3HC4 (zinc finger)"/>
    <property type="match status" value="1"/>
</dbReference>
<feature type="compositionally biased region" description="Acidic residues" evidence="5">
    <location>
        <begin position="269"/>
        <end position="282"/>
    </location>
</feature>
<comment type="caution">
    <text evidence="8">The sequence shown here is derived from an EMBL/GenBank/DDBJ whole genome shotgun (WGS) entry which is preliminary data.</text>
</comment>
<feature type="region of interest" description="Disordered" evidence="5">
    <location>
        <begin position="44"/>
        <end position="98"/>
    </location>
</feature>
<dbReference type="GO" id="GO:0008270">
    <property type="term" value="F:zinc ion binding"/>
    <property type="evidence" value="ECO:0007669"/>
    <property type="project" value="UniProtKB-KW"/>
</dbReference>
<dbReference type="PROSITE" id="PS50089">
    <property type="entry name" value="ZF_RING_2"/>
    <property type="match status" value="1"/>
</dbReference>
<sequence length="841" mass="91396">MGGWRRAFCTSATVVARTEAGEKKQQKQIMGSSSPRSCAKLSFFSGGGGRGGNSPSTPRLALCRTSSESPDSSKLQCDKLTSPATASVNTSRNNRSPALFRRKALSTPSSPRSPSGFALFKQLSRSRCRICTQSLRASREMPVFTAECSHAFHLSCIAAHVRSMHGSLTCPVCFTTLRRAQLPSALHHQQEDAVVEQVLAGESENRNNPNRRTTSGGDRNASKGGDRQLGQNRLTAAAVKVYNDDEPLLIVSTTNKGGGVRFNPIPEAANEDEDERGNDEDDLERKNKFSGLLATLPSPRSHGGGVPRRPTTRSRAGGVQVSMMPQAALLSEGRRHRNYVVVLKVKAPRMRPANLLSPAGRRTPIDLVTVLDVGQGMTADKLQMLKSKMRLVVSSMGPADRLSVVAFSAVAGAKRLLPLRRMSRQGQRAARQIVERLVVVGGGAPSAEEIVADALRKATKVLEDRRERNPVATIMLLSDARQQQSQDQGKKDEHSYHHTPLCSPRDAGDGDIRPHPLPMMTSAGPATSYAHLAIPLHAPGFGDGAAGPSPQKQKEESSEDSFMKCVGGLASLVMRDVRLQLFLPSGKISAVYPCGDGGGGGGGSREEAPGEGSFVLHLGNLYAEEERELLVELRVPVSSSAASPPENSHHQLSVKCNYRDPAIQDVILDTEQILLLPPLLHSHPELSQAASSSSCSATSQWLRNLFVSTRALAESRRLADHSDYATAHHLLSSARSLLRQSACDAQDHGLIQNLEAELADLERRRLLRKQHQLPRHHEQQEESLSPSSRRRRRREPPAEVRGEQLTSTSAWRAAEQLAKVAIMRKSLNRVGDLHGFENARF</sequence>
<feature type="region of interest" description="Disordered" evidence="5">
    <location>
        <begin position="200"/>
        <end position="230"/>
    </location>
</feature>
<gene>
    <name evidence="8" type="ORF">C4D60_Mb05t03470</name>
</gene>
<dbReference type="PANTHER" id="PTHR10579:SF55">
    <property type="entry name" value="E3 UBIQUITIN-PROTEIN LIGASE WAV3"/>
    <property type="match status" value="1"/>
</dbReference>
<dbReference type="AlphaFoldDB" id="A0A4S8JTE1"/>
<feature type="compositionally biased region" description="Polar residues" evidence="5">
    <location>
        <begin position="82"/>
        <end position="96"/>
    </location>
</feature>
<dbReference type="InterPro" id="IPR001841">
    <property type="entry name" value="Znf_RING"/>
</dbReference>
<dbReference type="InterPro" id="IPR013083">
    <property type="entry name" value="Znf_RING/FYVE/PHD"/>
</dbReference>
<keyword evidence="9" id="KW-1185">Reference proteome</keyword>
<feature type="domain" description="RING-type" evidence="6">
    <location>
        <begin position="128"/>
        <end position="173"/>
    </location>
</feature>
<evidence type="ECO:0000259" key="7">
    <source>
        <dbReference type="PROSITE" id="PS50234"/>
    </source>
</evidence>
<keyword evidence="2 4" id="KW-0863">Zinc-finger</keyword>